<sequence>MQLKSCFSEIIFTKFKKIGINDHLLAFKVGLLIVYQMMCSQSAKLGKWYLESLLDLFLNEKIKINFQNTGKKKIDKALLLVGIKESFWELLKCKILFKIYNLAIAKLKYLHYSNGNHCDSEIVAELKQYLFEDNILFNFFLELIHYFGYLESCSGVSLNGYPMESQDQKYEKNISNHEDKFPHIIFYFKTAWYINRHYCKSGSTQYNHLIPNTKAIIPITEKKKIIAMLESHWIHSGLMDHWGENIDCSVQSIPRGGGLCKMVPAYHQTSIATQRPGGIHNLTQLNIGLHHTETPNWMNPCLLLVWMDLQASMQVLEKYSNPCSLHITNDLYRGLSSMLNINFHLTTPKSKTHKTKPKNQQTTTLNTPQHYTTQEKHTQKNKVSTFFLSLFHFFFYSPLPLFPFLDYFLLTGYPFFYLCEAFFWKQEQRKSGYFSGFGISDCGTWFWRTKTVVFGEAVVAIVTKSPPPPLCEYSSLTPITTPLLLPFAHCNPSIQDSTRSPTQNFPLPLPLSSRTPQSLPISTPCRTAPGSASLLSPSPRCATSGPPSSLKILSFVYFGPLSFPHAPCQYLLPSLCLYNPHSDNLPLSFLYIWFSISQKKHPSLNQVSKTTAEMEILVINMKHFCIYGVADKCFISLINIHSSFISFILLFILVTVTYLVSMILPECGSREVSIQMVLVANMVLVVKNKAMWKGVFGAGVLQSQKHDSSQMRSAAALQLKFDSRINMPSIFYGIWLGLNEVKLVVFNQTIFNQIVKLLLLLQPFFKNFKVKQIRLLAFIIHHFGPIKSFFFLRFACFIVPTTGRNLIQILVFWCGISGAFLDFDQLYTQILVGQQSCPWDHMEASNLAFKVGCVGLNFQYFSAVSGTGPESACIIIGTGSQRLGIKFEEMEFTTRFRPTISFKGVIKAKIPALRGFVRLYSSIFFCITQVITQAATCCFWVPEWQPNSTIVVYLHSQNILYVGISFSTSYSSLKLSIPFPFSLILSLSTLMSLISCFFLVFLIQPKLDLNSLPTLSVLHLLYPKLVLIQLDKNPISLSPFKNLQSQSLSVSKLYKRYTEGYDEIGSINSSDVQCLEKERDLNDKNLGSGKLKEFLLIFFFFQY</sequence>
<dbReference type="VEuPathDB" id="FungiDB:VP01_1573g1"/>
<feature type="transmembrane region" description="Helical" evidence="2">
    <location>
        <begin position="979"/>
        <end position="1003"/>
    </location>
</feature>
<accession>A0A0L6VHS6</accession>
<evidence type="ECO:0000256" key="1">
    <source>
        <dbReference type="SAM" id="MobiDB-lite"/>
    </source>
</evidence>
<feature type="transmembrane region" description="Helical" evidence="2">
    <location>
        <begin position="644"/>
        <end position="664"/>
    </location>
</feature>
<feature type="transmembrane region" description="Helical" evidence="2">
    <location>
        <begin position="407"/>
        <end position="424"/>
    </location>
</feature>
<dbReference type="EMBL" id="LAVV01006363">
    <property type="protein sequence ID" value="KNZ60308.1"/>
    <property type="molecule type" value="Genomic_DNA"/>
</dbReference>
<dbReference type="Proteomes" id="UP000037035">
    <property type="component" value="Unassembled WGS sequence"/>
</dbReference>
<gene>
    <name evidence="3" type="ORF">VP01_1573g1</name>
</gene>
<feature type="region of interest" description="Disordered" evidence="1">
    <location>
        <begin position="349"/>
        <end position="374"/>
    </location>
</feature>
<evidence type="ECO:0000313" key="3">
    <source>
        <dbReference type="EMBL" id="KNZ60308.1"/>
    </source>
</evidence>
<keyword evidence="2" id="KW-0472">Membrane</keyword>
<organism evidence="3 4">
    <name type="scientific">Puccinia sorghi</name>
    <dbReference type="NCBI Taxonomy" id="27349"/>
    <lineage>
        <taxon>Eukaryota</taxon>
        <taxon>Fungi</taxon>
        <taxon>Dikarya</taxon>
        <taxon>Basidiomycota</taxon>
        <taxon>Pucciniomycotina</taxon>
        <taxon>Pucciniomycetes</taxon>
        <taxon>Pucciniales</taxon>
        <taxon>Pucciniaceae</taxon>
        <taxon>Puccinia</taxon>
    </lineage>
</organism>
<dbReference type="AlphaFoldDB" id="A0A0L6VHS6"/>
<keyword evidence="2" id="KW-0812">Transmembrane</keyword>
<evidence type="ECO:0000256" key="2">
    <source>
        <dbReference type="SAM" id="Phobius"/>
    </source>
</evidence>
<evidence type="ECO:0000313" key="4">
    <source>
        <dbReference type="Proteomes" id="UP000037035"/>
    </source>
</evidence>
<proteinExistence type="predicted"/>
<name>A0A0L6VHS6_9BASI</name>
<keyword evidence="4" id="KW-1185">Reference proteome</keyword>
<reference evidence="3 4" key="1">
    <citation type="submission" date="2015-08" db="EMBL/GenBank/DDBJ databases">
        <title>Next Generation Sequencing and Analysis of the Genome of Puccinia sorghi L Schw, the Causal Agent of Maize Common Rust.</title>
        <authorList>
            <person name="Rochi L."/>
            <person name="Burguener G."/>
            <person name="Darino M."/>
            <person name="Turjanski A."/>
            <person name="Kreff E."/>
            <person name="Dieguez M.J."/>
            <person name="Sacco F."/>
        </authorList>
    </citation>
    <scope>NUCLEOTIDE SEQUENCE [LARGE SCALE GENOMIC DNA]</scope>
    <source>
        <strain evidence="3 4">RO10H11247</strain>
    </source>
</reference>
<comment type="caution">
    <text evidence="3">The sequence shown here is derived from an EMBL/GenBank/DDBJ whole genome shotgun (WGS) entry which is preliminary data.</text>
</comment>
<keyword evidence="2" id="KW-1133">Transmembrane helix</keyword>
<protein>
    <submittedName>
        <fullName evidence="3">Uncharacterized protein</fullName>
    </submittedName>
</protein>
<feature type="compositionally biased region" description="Polar residues" evidence="1">
    <location>
        <begin position="359"/>
        <end position="372"/>
    </location>
</feature>